<dbReference type="OrthoDB" id="1699162at2"/>
<dbReference type="STRING" id="520762.AN619_03970"/>
<dbReference type="AlphaFoldDB" id="A0A140LAU3"/>
<dbReference type="Pfam" id="PF07441">
    <property type="entry name" value="BofA"/>
    <property type="match status" value="1"/>
</dbReference>
<evidence type="ECO:0000313" key="2">
    <source>
        <dbReference type="EMBL" id="KXG77668.1"/>
    </source>
</evidence>
<name>A0A140LAU3_9FIRM</name>
<protein>
    <recommendedName>
        <fullName evidence="4">Sigma-K factor-processing regulatory protein BofA</fullName>
    </recommendedName>
</protein>
<gene>
    <name evidence="2" type="ORF">AN619_03970</name>
</gene>
<dbReference type="RefSeq" id="WP_068554574.1">
    <property type="nucleotide sequence ID" value="NZ_LOEE01000012.1"/>
</dbReference>
<keyword evidence="1" id="KW-0812">Transmembrane</keyword>
<organism evidence="2 3">
    <name type="scientific">Thermotalea metallivorans</name>
    <dbReference type="NCBI Taxonomy" id="520762"/>
    <lineage>
        <taxon>Bacteria</taxon>
        <taxon>Bacillati</taxon>
        <taxon>Bacillota</taxon>
        <taxon>Clostridia</taxon>
        <taxon>Peptostreptococcales</taxon>
        <taxon>Thermotaleaceae</taxon>
        <taxon>Thermotalea</taxon>
    </lineage>
</organism>
<feature type="transmembrane region" description="Helical" evidence="1">
    <location>
        <begin position="7"/>
        <end position="31"/>
    </location>
</feature>
<dbReference type="NCBIfam" id="TIGR02862">
    <property type="entry name" value="spore_BofA"/>
    <property type="match status" value="1"/>
</dbReference>
<keyword evidence="1" id="KW-0472">Membrane</keyword>
<keyword evidence="1" id="KW-1133">Transmembrane helix</keyword>
<dbReference type="EMBL" id="LOEE01000012">
    <property type="protein sequence ID" value="KXG77668.1"/>
    <property type="molecule type" value="Genomic_DNA"/>
</dbReference>
<dbReference type="Proteomes" id="UP000070456">
    <property type="component" value="Unassembled WGS sequence"/>
</dbReference>
<reference evidence="2 3" key="1">
    <citation type="submission" date="2015-12" db="EMBL/GenBank/DDBJ databases">
        <title>Draft genome sequence of the thermoanaerobe Thermotalea metallivorans, an isolate from the runoff channel of the Great Artesian Basin, Australia.</title>
        <authorList>
            <person name="Patel B.K."/>
        </authorList>
    </citation>
    <scope>NUCLEOTIDE SEQUENCE [LARGE SCALE GENOMIC DNA]</scope>
    <source>
        <strain evidence="2 3">B2-1</strain>
    </source>
</reference>
<keyword evidence="3" id="KW-1185">Reference proteome</keyword>
<feature type="transmembrane region" description="Helical" evidence="1">
    <location>
        <begin position="37"/>
        <end position="60"/>
    </location>
</feature>
<feature type="transmembrane region" description="Helical" evidence="1">
    <location>
        <begin position="67"/>
        <end position="89"/>
    </location>
</feature>
<comment type="caution">
    <text evidence="2">The sequence shown here is derived from an EMBL/GenBank/DDBJ whole genome shotgun (WGS) entry which is preliminary data.</text>
</comment>
<evidence type="ECO:0000313" key="3">
    <source>
        <dbReference type="Proteomes" id="UP000070456"/>
    </source>
</evidence>
<evidence type="ECO:0008006" key="4">
    <source>
        <dbReference type="Google" id="ProtNLM"/>
    </source>
</evidence>
<evidence type="ECO:0000256" key="1">
    <source>
        <dbReference type="SAM" id="Phobius"/>
    </source>
</evidence>
<proteinExistence type="predicted"/>
<dbReference type="InterPro" id="IPR010001">
    <property type="entry name" value="BofA"/>
</dbReference>
<accession>A0A140LAU3</accession>
<sequence length="90" mass="9652">MGMGIELNIILAYAFGLILLYIAGYILLVPIKIIIKLVYNAIIGGILLFLLNLVGSFFNVGIAVNPITALIAGFLGVPGVILMLVVQYFL</sequence>